<keyword evidence="7" id="KW-1185">Reference proteome</keyword>
<keyword evidence="3 6" id="KW-0238">DNA-binding</keyword>
<dbReference type="RefSeq" id="WP_092446997.1">
    <property type="nucleotide sequence ID" value="NZ_LT629774.1"/>
</dbReference>
<dbReference type="SUPFAM" id="SSF46785">
    <property type="entry name" value="Winged helix' DNA-binding domain"/>
    <property type="match status" value="1"/>
</dbReference>
<comment type="similarity">
    <text evidence="1">Belongs to the LysR transcriptional regulatory family.</text>
</comment>
<dbReference type="Proteomes" id="UP000198963">
    <property type="component" value="Chromosome I"/>
</dbReference>
<evidence type="ECO:0000313" key="6">
    <source>
        <dbReference type="EMBL" id="SDS81463.1"/>
    </source>
</evidence>
<dbReference type="AlphaFoldDB" id="A0A1H1V9X8"/>
<evidence type="ECO:0000256" key="2">
    <source>
        <dbReference type="ARBA" id="ARBA00023015"/>
    </source>
</evidence>
<dbReference type="Pfam" id="PF00126">
    <property type="entry name" value="HTH_1"/>
    <property type="match status" value="1"/>
</dbReference>
<dbReference type="EMBL" id="LT629774">
    <property type="protein sequence ID" value="SDS81463.1"/>
    <property type="molecule type" value="Genomic_DNA"/>
</dbReference>
<keyword evidence="2" id="KW-0805">Transcription regulation</keyword>
<dbReference type="GO" id="GO:0000976">
    <property type="term" value="F:transcription cis-regulatory region binding"/>
    <property type="evidence" value="ECO:0007669"/>
    <property type="project" value="TreeGrafter"/>
</dbReference>
<dbReference type="InterPro" id="IPR000847">
    <property type="entry name" value="LysR_HTH_N"/>
</dbReference>
<dbReference type="InterPro" id="IPR005119">
    <property type="entry name" value="LysR_subst-bd"/>
</dbReference>
<organism evidence="6 7">
    <name type="scientific">Winogradskyella sediminis</name>
    <dbReference type="NCBI Taxonomy" id="1382466"/>
    <lineage>
        <taxon>Bacteria</taxon>
        <taxon>Pseudomonadati</taxon>
        <taxon>Bacteroidota</taxon>
        <taxon>Flavobacteriia</taxon>
        <taxon>Flavobacteriales</taxon>
        <taxon>Flavobacteriaceae</taxon>
        <taxon>Winogradskyella</taxon>
    </lineage>
</organism>
<dbReference type="FunFam" id="1.10.10.10:FF:000001">
    <property type="entry name" value="LysR family transcriptional regulator"/>
    <property type="match status" value="1"/>
</dbReference>
<dbReference type="InterPro" id="IPR036390">
    <property type="entry name" value="WH_DNA-bd_sf"/>
</dbReference>
<dbReference type="Gene3D" id="1.10.10.10">
    <property type="entry name" value="Winged helix-like DNA-binding domain superfamily/Winged helix DNA-binding domain"/>
    <property type="match status" value="1"/>
</dbReference>
<name>A0A1H1V9X8_9FLAO</name>
<evidence type="ECO:0000313" key="7">
    <source>
        <dbReference type="Proteomes" id="UP000198963"/>
    </source>
</evidence>
<dbReference type="PROSITE" id="PS50931">
    <property type="entry name" value="HTH_LYSR"/>
    <property type="match status" value="1"/>
</dbReference>
<proteinExistence type="inferred from homology"/>
<evidence type="ECO:0000256" key="3">
    <source>
        <dbReference type="ARBA" id="ARBA00023125"/>
    </source>
</evidence>
<dbReference type="GO" id="GO:0003700">
    <property type="term" value="F:DNA-binding transcription factor activity"/>
    <property type="evidence" value="ECO:0007669"/>
    <property type="project" value="InterPro"/>
</dbReference>
<sequence>MKTKLHIFKTVAKHLSFTKAAEQLYLSQPAVSKAIKNLEQDYKTTLFIRKRNSIELTTEGNSFLFYTNKVLAIYAEMNEKFLHKKGDFPDDINFGVSTTLSNYIIPKIIAKFRVQHPETTFTIESNNSENIESSILNEDIDFGITEGSSTNPKLQFEKFIKDEIVLVTNIKNTAFPKGSIDINLLQSMPMVVREKGSGTKIIIDNFLTDHKVTKLNAVVSFNSTEAIKNYLYHSDHYALLSIHSIADDLANNKLKIIDIKNLNIERWFYFVKRTGYISKTFEQFKNFTRLNYNF</sequence>
<evidence type="ECO:0000259" key="5">
    <source>
        <dbReference type="PROSITE" id="PS50931"/>
    </source>
</evidence>
<evidence type="ECO:0000256" key="1">
    <source>
        <dbReference type="ARBA" id="ARBA00009437"/>
    </source>
</evidence>
<dbReference type="PANTHER" id="PTHR30126:SF39">
    <property type="entry name" value="HTH-TYPE TRANSCRIPTIONAL REGULATOR CYSL"/>
    <property type="match status" value="1"/>
</dbReference>
<dbReference type="PANTHER" id="PTHR30126">
    <property type="entry name" value="HTH-TYPE TRANSCRIPTIONAL REGULATOR"/>
    <property type="match status" value="1"/>
</dbReference>
<dbReference type="InterPro" id="IPR036388">
    <property type="entry name" value="WH-like_DNA-bd_sf"/>
</dbReference>
<dbReference type="SUPFAM" id="SSF53850">
    <property type="entry name" value="Periplasmic binding protein-like II"/>
    <property type="match status" value="1"/>
</dbReference>
<dbReference type="Pfam" id="PF03466">
    <property type="entry name" value="LysR_substrate"/>
    <property type="match status" value="1"/>
</dbReference>
<dbReference type="STRING" id="1249933.SAMN04489797_2489"/>
<evidence type="ECO:0000256" key="4">
    <source>
        <dbReference type="ARBA" id="ARBA00023163"/>
    </source>
</evidence>
<dbReference type="PRINTS" id="PR00039">
    <property type="entry name" value="HTHLYSR"/>
</dbReference>
<reference evidence="6 7" key="1">
    <citation type="submission" date="2016-10" db="EMBL/GenBank/DDBJ databases">
        <authorList>
            <person name="Varghese N."/>
            <person name="Submissions S."/>
        </authorList>
    </citation>
    <scope>NUCLEOTIDE SEQUENCE [LARGE SCALE GENOMIC DNA]</scope>
    <source>
        <strain evidence="6 7">RHA_55</strain>
    </source>
</reference>
<protein>
    <submittedName>
        <fullName evidence="6">DNA-binding transcriptional regulator, LysR family</fullName>
    </submittedName>
</protein>
<feature type="domain" description="HTH lysR-type" evidence="5">
    <location>
        <begin position="1"/>
        <end position="57"/>
    </location>
</feature>
<keyword evidence="4" id="KW-0804">Transcription</keyword>
<gene>
    <name evidence="6" type="ORF">SAMN04489797_2489</name>
</gene>
<dbReference type="Gene3D" id="3.40.190.290">
    <property type="match status" value="1"/>
</dbReference>
<accession>A0A1H1V9X8</accession>